<evidence type="ECO:0000313" key="3">
    <source>
        <dbReference type="Proteomes" id="UP000324974"/>
    </source>
</evidence>
<evidence type="ECO:0000313" key="2">
    <source>
        <dbReference type="EMBL" id="QEL19470.1"/>
    </source>
</evidence>
<dbReference type="OrthoDB" id="283981at2"/>
<dbReference type="Gene3D" id="3.10.450.360">
    <property type="match status" value="1"/>
</dbReference>
<dbReference type="AlphaFoldDB" id="A0A5C1AKN3"/>
<proteinExistence type="predicted"/>
<dbReference type="SUPFAM" id="SSF160574">
    <property type="entry name" value="BT0923-like"/>
    <property type="match status" value="1"/>
</dbReference>
<dbReference type="InterPro" id="IPR021533">
    <property type="entry name" value="PepSY-like"/>
</dbReference>
<dbReference type="RefSeq" id="WP_149113855.1">
    <property type="nucleotide sequence ID" value="NZ_CP042425.1"/>
</dbReference>
<name>A0A5C1AKN3_9BACT</name>
<sequence length="164" mass="17829">MRALIGCVATVVLAVGVSRAGEEKIALDKLPKAVTAAVKKRFPKAEMVEAAKETEGDKTEYEVSLKDGTTKMDVMLSPDGKITLIEKVIDDKNLPKAVTAALAAKYPKATTKLAEEVVKVVDGKETLDFYEVILVAADKKTYEVQITADGTIKQTEEKKDEEKK</sequence>
<gene>
    <name evidence="2" type="ORF">PX52LOC_06543</name>
</gene>
<evidence type="ECO:0000259" key="1">
    <source>
        <dbReference type="Pfam" id="PF11396"/>
    </source>
</evidence>
<dbReference type="Pfam" id="PF11396">
    <property type="entry name" value="PepSY_like"/>
    <property type="match status" value="2"/>
</dbReference>
<dbReference type="KEGG" id="lrs:PX52LOC_06543"/>
<organism evidence="2 3">
    <name type="scientific">Limnoglobus roseus</name>
    <dbReference type="NCBI Taxonomy" id="2598579"/>
    <lineage>
        <taxon>Bacteria</taxon>
        <taxon>Pseudomonadati</taxon>
        <taxon>Planctomycetota</taxon>
        <taxon>Planctomycetia</taxon>
        <taxon>Gemmatales</taxon>
        <taxon>Gemmataceae</taxon>
        <taxon>Limnoglobus</taxon>
    </lineage>
</organism>
<accession>A0A5C1AKN3</accession>
<reference evidence="3" key="1">
    <citation type="submission" date="2019-08" db="EMBL/GenBank/DDBJ databases">
        <title>Limnoglobus roseus gen. nov., sp. nov., a novel freshwater planctomycete with a giant genome from the family Gemmataceae.</title>
        <authorList>
            <person name="Kulichevskaya I.S."/>
            <person name="Naumoff D.G."/>
            <person name="Miroshnikov K."/>
            <person name="Ivanova A."/>
            <person name="Philippov D.A."/>
            <person name="Hakobyan A."/>
            <person name="Rijpstra I.C."/>
            <person name="Sinninghe Damste J.S."/>
            <person name="Liesack W."/>
            <person name="Dedysh S.N."/>
        </authorList>
    </citation>
    <scope>NUCLEOTIDE SEQUENCE [LARGE SCALE GENOMIC DNA]</scope>
    <source>
        <strain evidence="3">PX52</strain>
    </source>
</reference>
<protein>
    <recommendedName>
        <fullName evidence="1">Putative beta-lactamase-inhibitor-like PepSY-like domain-containing protein</fullName>
    </recommendedName>
</protein>
<feature type="domain" description="Putative beta-lactamase-inhibitor-like PepSY-like" evidence="1">
    <location>
        <begin position="23"/>
        <end position="82"/>
    </location>
</feature>
<dbReference type="EMBL" id="CP042425">
    <property type="protein sequence ID" value="QEL19470.1"/>
    <property type="molecule type" value="Genomic_DNA"/>
</dbReference>
<dbReference type="Proteomes" id="UP000324974">
    <property type="component" value="Chromosome"/>
</dbReference>
<keyword evidence="3" id="KW-1185">Reference proteome</keyword>
<feature type="domain" description="Putative beta-lactamase-inhibitor-like PepSY-like" evidence="1">
    <location>
        <begin position="86"/>
        <end position="150"/>
    </location>
</feature>